<evidence type="ECO:0000313" key="1">
    <source>
        <dbReference type="EMBL" id="CAK7906617.1"/>
    </source>
</evidence>
<sequence length="119" mass="13338">MQVRGFRNLHCTIKAHDNSLLSIRLRLYHLIAVLLKCRECDGATSDDTSVVAEDLDATNGLAADVGSGKKKKKKVRSVEVRRTVFRPVVSSDRLLKTTQTLNNTLYPTIDKVGSRETRR</sequence>
<organism evidence="1 2">
    <name type="scientific">Peronospora matthiolae</name>
    <dbReference type="NCBI Taxonomy" id="2874970"/>
    <lineage>
        <taxon>Eukaryota</taxon>
        <taxon>Sar</taxon>
        <taxon>Stramenopiles</taxon>
        <taxon>Oomycota</taxon>
        <taxon>Peronosporomycetes</taxon>
        <taxon>Peronosporales</taxon>
        <taxon>Peronosporaceae</taxon>
        <taxon>Peronospora</taxon>
    </lineage>
</organism>
<dbReference type="AlphaFoldDB" id="A0AAV1T849"/>
<protein>
    <submittedName>
        <fullName evidence="1">Uncharacterized protein</fullName>
    </submittedName>
</protein>
<gene>
    <name evidence="1" type="ORF">PM001_LOCUS3368</name>
</gene>
<comment type="caution">
    <text evidence="1">The sequence shown here is derived from an EMBL/GenBank/DDBJ whole genome shotgun (WGS) entry which is preliminary data.</text>
</comment>
<name>A0AAV1T849_9STRA</name>
<dbReference type="Proteomes" id="UP001162060">
    <property type="component" value="Unassembled WGS sequence"/>
</dbReference>
<accession>A0AAV1T849</accession>
<proteinExistence type="predicted"/>
<evidence type="ECO:0000313" key="2">
    <source>
        <dbReference type="Proteomes" id="UP001162060"/>
    </source>
</evidence>
<reference evidence="1" key="1">
    <citation type="submission" date="2024-01" db="EMBL/GenBank/DDBJ databases">
        <authorList>
            <person name="Webb A."/>
        </authorList>
    </citation>
    <scope>NUCLEOTIDE SEQUENCE</scope>
    <source>
        <strain evidence="1">Pm1</strain>
    </source>
</reference>
<dbReference type="EMBL" id="CAKLBY020000031">
    <property type="protein sequence ID" value="CAK7906617.1"/>
    <property type="molecule type" value="Genomic_DNA"/>
</dbReference>